<dbReference type="PANTHER" id="PTHR11439">
    <property type="entry name" value="GAG-POL-RELATED RETROTRANSPOSON"/>
    <property type="match status" value="1"/>
</dbReference>
<keyword evidence="4" id="KW-1185">Reference proteome</keyword>
<gene>
    <name evidence="3" type="ORF">Sango_2912200</name>
</gene>
<evidence type="ECO:0000259" key="2">
    <source>
        <dbReference type="Pfam" id="PF25597"/>
    </source>
</evidence>
<comment type="caution">
    <text evidence="3">The sequence shown here is derived from an EMBL/GenBank/DDBJ whole genome shotgun (WGS) entry which is preliminary data.</text>
</comment>
<name>A0AAE1T6B9_9LAMI</name>
<sequence length="522" mass="59915">MISYPVAKGTCNKGVDSSSCQRAYGYRGGCLNGGAPRANPLSLIHLYPSEEPTIEEDTPFSDQEKTPPWGMITYVAYTKVKRFFLVEALRVDRHGHHKLCPVQSEYVARTMSFQKRIHDSKLASYKYLGVWGSPAYVKRLVGNKLDSRSSLCRFVGYLKETSGYCFYDLSEQKVFVLRNVVFLKKGFLVDSRRDKVLLEEPSEAPQQNDATLFEPMASTYSVPVLHRSTRETRPRDRYRFLGLTSQLDNDPRTYRESMLDMDSDKWLEAMRFKMDSMGSNQVWTLVDPLKMDTKMIFLNGFVKEDIYIDQSEGFTFVGEEQKVYCLERFIYGLKQTCQSWSTRFDEVIRGYDFIKNKFDPCVYKKIGGNTVAYIVLYVDNILLIGNDFKLLGNIRAWLSTQVSMKDIGEASYIIGIKIYRDRSRKISLRRLMRSLRGYQTCSGDVHWSAIKTILKYLKRTKDMFLIYGGRELILEGYSDASFQSGDDDAKSQSSFVLKLNGGVVAWKSSKQATTTDSTIEVE</sequence>
<proteinExistence type="predicted"/>
<evidence type="ECO:0000313" key="3">
    <source>
        <dbReference type="EMBL" id="KAK4382026.1"/>
    </source>
</evidence>
<feature type="domain" description="Retroviral polymerase SH3-like" evidence="2">
    <location>
        <begin position="134"/>
        <end position="185"/>
    </location>
</feature>
<evidence type="ECO:0000259" key="1">
    <source>
        <dbReference type="Pfam" id="PF07727"/>
    </source>
</evidence>
<dbReference type="InterPro" id="IPR057670">
    <property type="entry name" value="SH3_retrovirus"/>
</dbReference>
<dbReference type="InterPro" id="IPR013103">
    <property type="entry name" value="RVT_2"/>
</dbReference>
<reference evidence="3" key="1">
    <citation type="submission" date="2020-06" db="EMBL/GenBank/DDBJ databases">
        <authorList>
            <person name="Li T."/>
            <person name="Hu X."/>
            <person name="Zhang T."/>
            <person name="Song X."/>
            <person name="Zhang H."/>
            <person name="Dai N."/>
            <person name="Sheng W."/>
            <person name="Hou X."/>
            <person name="Wei L."/>
        </authorList>
    </citation>
    <scope>NUCLEOTIDE SEQUENCE</scope>
    <source>
        <strain evidence="3">K16</strain>
        <tissue evidence="3">Leaf</tissue>
    </source>
</reference>
<dbReference type="EMBL" id="JACGWL010000768">
    <property type="protein sequence ID" value="KAK4382026.1"/>
    <property type="molecule type" value="Genomic_DNA"/>
</dbReference>
<dbReference type="AlphaFoldDB" id="A0AAE1T6B9"/>
<protein>
    <submittedName>
        <fullName evidence="3">Retrovirus-related Pol polyprotein from transposon TNT 1-94</fullName>
    </submittedName>
</protein>
<accession>A0AAE1T6B9</accession>
<evidence type="ECO:0000313" key="4">
    <source>
        <dbReference type="Proteomes" id="UP001289374"/>
    </source>
</evidence>
<dbReference type="SUPFAM" id="SSF56672">
    <property type="entry name" value="DNA/RNA polymerases"/>
    <property type="match status" value="1"/>
</dbReference>
<organism evidence="3 4">
    <name type="scientific">Sesamum angolense</name>
    <dbReference type="NCBI Taxonomy" id="2727404"/>
    <lineage>
        <taxon>Eukaryota</taxon>
        <taxon>Viridiplantae</taxon>
        <taxon>Streptophyta</taxon>
        <taxon>Embryophyta</taxon>
        <taxon>Tracheophyta</taxon>
        <taxon>Spermatophyta</taxon>
        <taxon>Magnoliopsida</taxon>
        <taxon>eudicotyledons</taxon>
        <taxon>Gunneridae</taxon>
        <taxon>Pentapetalae</taxon>
        <taxon>asterids</taxon>
        <taxon>lamiids</taxon>
        <taxon>Lamiales</taxon>
        <taxon>Pedaliaceae</taxon>
        <taxon>Sesamum</taxon>
    </lineage>
</organism>
<dbReference type="Proteomes" id="UP001289374">
    <property type="component" value="Unassembled WGS sequence"/>
</dbReference>
<dbReference type="Pfam" id="PF25597">
    <property type="entry name" value="SH3_retrovirus"/>
    <property type="match status" value="1"/>
</dbReference>
<dbReference type="InterPro" id="IPR043502">
    <property type="entry name" value="DNA/RNA_pol_sf"/>
</dbReference>
<dbReference type="Pfam" id="PF07727">
    <property type="entry name" value="RVT_2"/>
    <property type="match status" value="1"/>
</dbReference>
<dbReference type="PANTHER" id="PTHR11439:SF467">
    <property type="entry name" value="INTEGRASE CATALYTIC DOMAIN-CONTAINING PROTEIN"/>
    <property type="match status" value="1"/>
</dbReference>
<feature type="domain" description="Reverse transcriptase Ty1/copia-type" evidence="1">
    <location>
        <begin position="290"/>
        <end position="422"/>
    </location>
</feature>
<reference evidence="3" key="2">
    <citation type="journal article" date="2024" name="Plant">
        <title>Genomic evolution and insights into agronomic trait innovations of Sesamum species.</title>
        <authorList>
            <person name="Miao H."/>
            <person name="Wang L."/>
            <person name="Qu L."/>
            <person name="Liu H."/>
            <person name="Sun Y."/>
            <person name="Le M."/>
            <person name="Wang Q."/>
            <person name="Wei S."/>
            <person name="Zheng Y."/>
            <person name="Lin W."/>
            <person name="Duan Y."/>
            <person name="Cao H."/>
            <person name="Xiong S."/>
            <person name="Wang X."/>
            <person name="Wei L."/>
            <person name="Li C."/>
            <person name="Ma Q."/>
            <person name="Ju M."/>
            <person name="Zhao R."/>
            <person name="Li G."/>
            <person name="Mu C."/>
            <person name="Tian Q."/>
            <person name="Mei H."/>
            <person name="Zhang T."/>
            <person name="Gao T."/>
            <person name="Zhang H."/>
        </authorList>
    </citation>
    <scope>NUCLEOTIDE SEQUENCE</scope>
    <source>
        <strain evidence="3">K16</strain>
    </source>
</reference>